<sequence>MYNNTLHDKGGEGLGNAHVRPVEVIMIETESVCSPHSLGVTLMYDLSRSNQGSRMRCGPSCFLSKKNREFC</sequence>
<evidence type="ECO:0000313" key="1">
    <source>
        <dbReference type="EMBL" id="CAJ2002116.1"/>
    </source>
</evidence>
<accession>A0ABC8QK72</accession>
<dbReference type="Proteomes" id="UP001642380">
    <property type="component" value="Unassembled WGS sequence"/>
</dbReference>
<evidence type="ECO:0000313" key="2">
    <source>
        <dbReference type="Proteomes" id="UP001642380"/>
    </source>
</evidence>
<organism evidence="1 2">
    <name type="scientific">Cotesia congregata filamentous virus 1</name>
    <dbReference type="NCBI Taxonomy" id="3064291"/>
    <lineage>
        <taxon>Viruses</taxon>
        <taxon>Viruses incertae sedis</taxon>
        <taxon>Naldaviricetes</taxon>
        <taxon>Lefavirales</taxon>
        <taxon>Filamentoviridae</taxon>
        <taxon>Betafilamentovirus</taxon>
        <taxon>Betafilamentovirus cocongregatae</taxon>
    </lineage>
</organism>
<gene>
    <name evidence="1" type="ORF">CCFV1_ORF070</name>
</gene>
<proteinExistence type="predicted"/>
<comment type="caution">
    <text evidence="1">The sequence shown here is derived from an EMBL/GenBank/DDBJ whole genome shotgun (WGS) entry which is preliminary data.</text>
</comment>
<protein>
    <submittedName>
        <fullName evidence="1">Uncharacterized protein</fullName>
    </submittedName>
</protein>
<keyword evidence="2" id="KW-1185">Reference proteome</keyword>
<name>A0ABC8QK72_9VIRU</name>
<dbReference type="EMBL" id="CAUOPR010000001">
    <property type="protein sequence ID" value="CAJ2002116.1"/>
    <property type="molecule type" value="Genomic_DNA"/>
</dbReference>
<reference evidence="1 2" key="1">
    <citation type="submission" date="2024-01" db="EMBL/GenBank/DDBJ databases">
        <authorList>
            <person name="Guinet B."/>
        </authorList>
    </citation>
    <scope>NUCLEOTIDE SEQUENCE [LARGE SCALE GENOMIC DNA]</scope>
</reference>